<dbReference type="Proteomes" id="UP000244090">
    <property type="component" value="Unassembled WGS sequence"/>
</dbReference>
<comment type="similarity">
    <text evidence="7">Belongs to the shikimate kinase family.</text>
</comment>
<comment type="pathway">
    <text evidence="7">Metabolic intermediate biosynthesis; chorismate biosynthesis; chorismate from D-erythrose 4-phosphate and phosphoenolpyruvate: step 5/7.</text>
</comment>
<evidence type="ECO:0000256" key="1">
    <source>
        <dbReference type="ARBA" id="ARBA00022605"/>
    </source>
</evidence>
<organism evidence="8 9">
    <name type="scientific">Kordia periserrulae</name>
    <dbReference type="NCBI Taxonomy" id="701523"/>
    <lineage>
        <taxon>Bacteria</taxon>
        <taxon>Pseudomonadati</taxon>
        <taxon>Bacteroidota</taxon>
        <taxon>Flavobacteriia</taxon>
        <taxon>Flavobacteriales</taxon>
        <taxon>Flavobacteriaceae</taxon>
        <taxon>Kordia</taxon>
    </lineage>
</organism>
<feature type="binding site" evidence="7">
    <location>
        <position position="32"/>
    </location>
    <ligand>
        <name>substrate</name>
    </ligand>
</feature>
<dbReference type="HAMAP" id="MF_00109">
    <property type="entry name" value="Shikimate_kinase"/>
    <property type="match status" value="1"/>
</dbReference>
<dbReference type="GO" id="GO:0008652">
    <property type="term" value="P:amino acid biosynthetic process"/>
    <property type="evidence" value="ECO:0007669"/>
    <property type="project" value="UniProtKB-KW"/>
</dbReference>
<keyword evidence="6 7" id="KW-0057">Aromatic amino acid biosynthesis</keyword>
<dbReference type="InterPro" id="IPR000623">
    <property type="entry name" value="Shikimate_kinase/TSH1"/>
</dbReference>
<proteinExistence type="inferred from homology"/>
<comment type="subunit">
    <text evidence="7">Monomer.</text>
</comment>
<dbReference type="GO" id="GO:0004765">
    <property type="term" value="F:shikimate kinase activity"/>
    <property type="evidence" value="ECO:0007669"/>
    <property type="project" value="UniProtKB-UniRule"/>
</dbReference>
<dbReference type="InterPro" id="IPR031322">
    <property type="entry name" value="Shikimate/glucono_kinase"/>
</dbReference>
<gene>
    <name evidence="7" type="primary">aroK</name>
    <name evidence="8" type="ORF">C8N46_108112</name>
</gene>
<dbReference type="AlphaFoldDB" id="A0A2T6BUS5"/>
<keyword evidence="3 7" id="KW-0547">Nucleotide-binding</keyword>
<dbReference type="EMBL" id="QBKT01000008">
    <property type="protein sequence ID" value="PTX59802.1"/>
    <property type="molecule type" value="Genomic_DNA"/>
</dbReference>
<dbReference type="PRINTS" id="PR01100">
    <property type="entry name" value="SHIKIMTKNASE"/>
</dbReference>
<comment type="caution">
    <text evidence="8">The sequence shown here is derived from an EMBL/GenBank/DDBJ whole genome shotgun (WGS) entry which is preliminary data.</text>
</comment>
<accession>A0A2T6BUS5</accession>
<dbReference type="RefSeq" id="WP_108115956.1">
    <property type="nucleotide sequence ID" value="NZ_QBKT01000008.1"/>
</dbReference>
<feature type="binding site" evidence="7">
    <location>
        <position position="56"/>
    </location>
    <ligand>
        <name>substrate</name>
    </ligand>
</feature>
<dbReference type="SUPFAM" id="SSF52540">
    <property type="entry name" value="P-loop containing nucleoside triphosphate hydrolases"/>
    <property type="match status" value="1"/>
</dbReference>
<protein>
    <recommendedName>
        <fullName evidence="7">Shikimate kinase</fullName>
        <shortName evidence="7">SK</shortName>
        <ecNumber evidence="7">2.7.1.71</ecNumber>
    </recommendedName>
</protein>
<evidence type="ECO:0000313" key="8">
    <source>
        <dbReference type="EMBL" id="PTX59802.1"/>
    </source>
</evidence>
<keyword evidence="9" id="KW-1185">Reference proteome</keyword>
<evidence type="ECO:0000256" key="3">
    <source>
        <dbReference type="ARBA" id="ARBA00022741"/>
    </source>
</evidence>
<dbReference type="GO" id="GO:0005829">
    <property type="term" value="C:cytosol"/>
    <property type="evidence" value="ECO:0007669"/>
    <property type="project" value="TreeGrafter"/>
</dbReference>
<feature type="binding site" evidence="7">
    <location>
        <position position="14"/>
    </location>
    <ligand>
        <name>Mg(2+)</name>
        <dbReference type="ChEBI" id="CHEBI:18420"/>
    </ligand>
</feature>
<dbReference type="Gene3D" id="3.40.50.300">
    <property type="entry name" value="P-loop containing nucleotide triphosphate hydrolases"/>
    <property type="match status" value="1"/>
</dbReference>
<dbReference type="CDD" id="cd00464">
    <property type="entry name" value="SK"/>
    <property type="match status" value="1"/>
</dbReference>
<dbReference type="GO" id="GO:0000287">
    <property type="term" value="F:magnesium ion binding"/>
    <property type="evidence" value="ECO:0007669"/>
    <property type="project" value="UniProtKB-UniRule"/>
</dbReference>
<evidence type="ECO:0000256" key="2">
    <source>
        <dbReference type="ARBA" id="ARBA00022679"/>
    </source>
</evidence>
<sequence length="171" mass="19726">MTIVLLGYMASGKTAVSKLLGTALEMPVIDLDNYIEQKEEKTIAEIFETQGEIYFRMKEHQYLKEVLEMQTDIILSLGGGTPCYANNMNLIHEYTIDTFYLQTSIKEIISRVKDEKSKRPLIRNISDEDLPEFIGKHLFERNVFYQQATHNVVTDCKTVEEIVAEIKKLLN</sequence>
<keyword evidence="7" id="KW-0963">Cytoplasm</keyword>
<feature type="binding site" evidence="7">
    <location>
        <position position="141"/>
    </location>
    <ligand>
        <name>substrate</name>
    </ligand>
</feature>
<keyword evidence="7" id="KW-0460">Magnesium</keyword>
<feature type="binding site" evidence="7">
    <location>
        <begin position="10"/>
        <end position="15"/>
    </location>
    <ligand>
        <name>ATP</name>
        <dbReference type="ChEBI" id="CHEBI:30616"/>
    </ligand>
</feature>
<evidence type="ECO:0000313" key="9">
    <source>
        <dbReference type="Proteomes" id="UP000244090"/>
    </source>
</evidence>
<comment type="subcellular location">
    <subcellularLocation>
        <location evidence="7">Cytoplasm</location>
    </subcellularLocation>
</comment>
<comment type="caution">
    <text evidence="7">Lacks conserved residue(s) required for the propagation of feature annotation.</text>
</comment>
<evidence type="ECO:0000256" key="6">
    <source>
        <dbReference type="ARBA" id="ARBA00023141"/>
    </source>
</evidence>
<comment type="function">
    <text evidence="7">Catalyzes the specific phosphorylation of the 3-hydroxyl group of shikimic acid using ATP as a cosubstrate.</text>
</comment>
<comment type="catalytic activity">
    <reaction evidence="7">
        <text>shikimate + ATP = 3-phosphoshikimate + ADP + H(+)</text>
        <dbReference type="Rhea" id="RHEA:13121"/>
        <dbReference type="ChEBI" id="CHEBI:15378"/>
        <dbReference type="ChEBI" id="CHEBI:30616"/>
        <dbReference type="ChEBI" id="CHEBI:36208"/>
        <dbReference type="ChEBI" id="CHEBI:145989"/>
        <dbReference type="ChEBI" id="CHEBI:456216"/>
        <dbReference type="EC" id="2.7.1.71"/>
    </reaction>
</comment>
<evidence type="ECO:0000256" key="4">
    <source>
        <dbReference type="ARBA" id="ARBA00022777"/>
    </source>
</evidence>
<keyword evidence="1 7" id="KW-0028">Amino-acid biosynthesis</keyword>
<dbReference type="Pfam" id="PF01202">
    <property type="entry name" value="SKI"/>
    <property type="match status" value="1"/>
</dbReference>
<dbReference type="UniPathway" id="UPA00053">
    <property type="reaction ID" value="UER00088"/>
</dbReference>
<dbReference type="OrthoDB" id="9800332at2"/>
<evidence type="ECO:0000256" key="5">
    <source>
        <dbReference type="ARBA" id="ARBA00022840"/>
    </source>
</evidence>
<dbReference type="InterPro" id="IPR027417">
    <property type="entry name" value="P-loop_NTPase"/>
</dbReference>
<dbReference type="EC" id="2.7.1.71" evidence="7"/>
<dbReference type="PANTHER" id="PTHR21087:SF16">
    <property type="entry name" value="SHIKIMATE KINASE 1, CHLOROPLASTIC"/>
    <property type="match status" value="1"/>
</dbReference>
<keyword evidence="2 7" id="KW-0808">Transferase</keyword>
<dbReference type="PANTHER" id="PTHR21087">
    <property type="entry name" value="SHIKIMATE KINASE"/>
    <property type="match status" value="1"/>
</dbReference>
<keyword evidence="5 7" id="KW-0067">ATP-binding</keyword>
<feature type="binding site" evidence="7">
    <location>
        <position position="79"/>
    </location>
    <ligand>
        <name>substrate</name>
    </ligand>
</feature>
<comment type="cofactor">
    <cofactor evidence="7">
        <name>Mg(2+)</name>
        <dbReference type="ChEBI" id="CHEBI:18420"/>
    </cofactor>
    <text evidence="7">Binds 1 Mg(2+) ion per subunit.</text>
</comment>
<keyword evidence="4 7" id="KW-0418">Kinase</keyword>
<feature type="binding site" evidence="7">
    <location>
        <position position="119"/>
    </location>
    <ligand>
        <name>ATP</name>
        <dbReference type="ChEBI" id="CHEBI:30616"/>
    </ligand>
</feature>
<dbReference type="GO" id="GO:0009423">
    <property type="term" value="P:chorismate biosynthetic process"/>
    <property type="evidence" value="ECO:0007669"/>
    <property type="project" value="UniProtKB-UniRule"/>
</dbReference>
<name>A0A2T6BUS5_9FLAO</name>
<reference evidence="8 9" key="1">
    <citation type="submission" date="2018-04" db="EMBL/GenBank/DDBJ databases">
        <title>Genomic Encyclopedia of Archaeal and Bacterial Type Strains, Phase II (KMG-II): from individual species to whole genera.</title>
        <authorList>
            <person name="Goeker M."/>
        </authorList>
    </citation>
    <scope>NUCLEOTIDE SEQUENCE [LARGE SCALE GENOMIC DNA]</scope>
    <source>
        <strain evidence="8 9">DSM 25731</strain>
    </source>
</reference>
<dbReference type="GO" id="GO:0009073">
    <property type="term" value="P:aromatic amino acid family biosynthetic process"/>
    <property type="evidence" value="ECO:0007669"/>
    <property type="project" value="UniProtKB-KW"/>
</dbReference>
<keyword evidence="7" id="KW-0479">Metal-binding</keyword>
<evidence type="ECO:0000256" key="7">
    <source>
        <dbReference type="HAMAP-Rule" id="MF_00109"/>
    </source>
</evidence>
<dbReference type="GO" id="GO:0005524">
    <property type="term" value="F:ATP binding"/>
    <property type="evidence" value="ECO:0007669"/>
    <property type="project" value="UniProtKB-UniRule"/>
</dbReference>